<dbReference type="Proteomes" id="UP000252167">
    <property type="component" value="Unassembled WGS sequence"/>
</dbReference>
<dbReference type="Gene3D" id="3.20.20.10">
    <property type="entry name" value="Alanine racemase"/>
    <property type="match status" value="1"/>
</dbReference>
<evidence type="ECO:0000313" key="3">
    <source>
        <dbReference type="Proteomes" id="UP000252167"/>
    </source>
</evidence>
<dbReference type="SUPFAM" id="SSF51419">
    <property type="entry name" value="PLP-binding barrel"/>
    <property type="match status" value="1"/>
</dbReference>
<dbReference type="EMBL" id="POAF01000010">
    <property type="protein sequence ID" value="RBL99073.1"/>
    <property type="molecule type" value="Genomic_DNA"/>
</dbReference>
<evidence type="ECO:0000259" key="1">
    <source>
        <dbReference type="Pfam" id="PF01168"/>
    </source>
</evidence>
<dbReference type="AlphaFoldDB" id="A0A365YAR5"/>
<organism evidence="2 3">
    <name type="scientific">Glutamicibacter soli</name>
    <dbReference type="NCBI Taxonomy" id="453836"/>
    <lineage>
        <taxon>Bacteria</taxon>
        <taxon>Bacillati</taxon>
        <taxon>Actinomycetota</taxon>
        <taxon>Actinomycetes</taxon>
        <taxon>Micrococcales</taxon>
        <taxon>Micrococcaceae</taxon>
        <taxon>Glutamicibacter</taxon>
    </lineage>
</organism>
<dbReference type="Pfam" id="PF01168">
    <property type="entry name" value="Ala_racemase_N"/>
    <property type="match status" value="1"/>
</dbReference>
<dbReference type="InterPro" id="IPR001608">
    <property type="entry name" value="Ala_racemase_N"/>
</dbReference>
<accession>A0A365YAR5</accession>
<dbReference type="InterPro" id="IPR051466">
    <property type="entry name" value="D-amino_acid_metab_enzyme"/>
</dbReference>
<proteinExistence type="predicted"/>
<feature type="domain" description="Alanine racemase N-terminal" evidence="1">
    <location>
        <begin position="27"/>
        <end position="267"/>
    </location>
</feature>
<dbReference type="InterPro" id="IPR029066">
    <property type="entry name" value="PLP-binding_barrel"/>
</dbReference>
<keyword evidence="3" id="KW-1185">Reference proteome</keyword>
<reference evidence="2 3" key="1">
    <citation type="submission" date="2018-01" db="EMBL/GenBank/DDBJ databases">
        <title>Glutamicibacter soli strain NHPC-3 Whole genome sequence and assembly.</title>
        <authorList>
            <person name="Choudhury P."/>
            <person name="Gupta D."/>
            <person name="Sengupta K."/>
            <person name="Jawed A."/>
            <person name="Sultana N."/>
            <person name="Saha P."/>
        </authorList>
    </citation>
    <scope>NUCLEOTIDE SEQUENCE [LARGE SCALE GENOMIC DNA]</scope>
    <source>
        <strain evidence="2 3">NHPC-3</strain>
    </source>
</reference>
<protein>
    <submittedName>
        <fullName evidence="2">Alanine racemase</fullName>
    </submittedName>
</protein>
<dbReference type="GO" id="GO:0036088">
    <property type="term" value="P:D-serine catabolic process"/>
    <property type="evidence" value="ECO:0007669"/>
    <property type="project" value="TreeGrafter"/>
</dbReference>
<sequence length="396" mass="42778">MKNAQAKRYNHAVKQAGVNERPVALLDLDAFDANVIALRERAGGIPIRVASKSLRVRKALERALAADGFSGVLCFTLGEALWLASHGLKDLVVAYPQTDTEAISRWATSEQARAEITVMVDSVAQLDLIDRIVPHHHPLKVALELDAAYYPTAGLRIGAARSPLAEPEDLASLAEEVQRRKGFELDGLMAYESQIASVPDGGFAPKAWIARALRKRSAAELAERRAEAVSRVRGIADLRFVNAGGTGSFETTTQEAAVTELAAGSGLFAPALFDSFRSFSPSPALFLGFPVVRRPDHQTITILGGGWTASGPAGKDRLPSIEHPRKLRYLPLEGAGEVQTPLTGPTAHRLNIGDTVWLRHAKSGEPAERINKVAVYSKNKISGQWPTYRGEGKAFL</sequence>
<dbReference type="PANTHER" id="PTHR28004:SF2">
    <property type="entry name" value="D-SERINE DEHYDRATASE"/>
    <property type="match status" value="1"/>
</dbReference>
<dbReference type="PANTHER" id="PTHR28004">
    <property type="entry name" value="ZGC:162816-RELATED"/>
    <property type="match status" value="1"/>
</dbReference>
<dbReference type="RefSeq" id="WP_113608025.1">
    <property type="nucleotide sequence ID" value="NZ_CM125969.1"/>
</dbReference>
<comment type="caution">
    <text evidence="2">The sequence shown here is derived from an EMBL/GenBank/DDBJ whole genome shotgun (WGS) entry which is preliminary data.</text>
</comment>
<dbReference type="GO" id="GO:0008721">
    <property type="term" value="F:D-serine ammonia-lyase activity"/>
    <property type="evidence" value="ECO:0007669"/>
    <property type="project" value="TreeGrafter"/>
</dbReference>
<evidence type="ECO:0000313" key="2">
    <source>
        <dbReference type="EMBL" id="RBL99073.1"/>
    </source>
</evidence>
<name>A0A365YAR5_9MICC</name>
<gene>
    <name evidence="2" type="ORF">C1H84_16670</name>
</gene>